<proteinExistence type="predicted"/>
<protein>
    <recommendedName>
        <fullName evidence="2">Retroviral polymerase SH3-like domain-containing protein</fullName>
    </recommendedName>
</protein>
<evidence type="ECO:0000313" key="3">
    <source>
        <dbReference type="EnsemblPlants" id="cds.evm.model.04.714"/>
    </source>
</evidence>
<dbReference type="PANTHER" id="PTHR47481:SF31">
    <property type="entry name" value="OS01G0873500 PROTEIN"/>
    <property type="match status" value="1"/>
</dbReference>
<feature type="compositionally biased region" description="Polar residues" evidence="1">
    <location>
        <begin position="475"/>
        <end position="488"/>
    </location>
</feature>
<sequence>MVLPTVIGHGHDGIFLIGIPPAVTFVTGAPNPIYNQWKRQDQFSSQSKARLLQLKIQFSTLKKGGLSISDYVDKMQSITDSLAIAGSPIPDQDFVLQLDLLISHKSCLEHHNFVTDLIMKLQANVAFSGSRTNPYRPPQGSKIGNRGEHEFDYDPQAYATSFLPDFGDDSGWFVDTGAANDITSGTDNFDSSVPYTSSEGADVGDVRVSQLFRDNNLFLEFHKTCCFVKDKQTEKVLLKAMLKEGMYVLADNAQEPDVAKSRKSMVYACNPTAMICTNQDNSSLVNTTTTCNLESRLDFTYWWHAFHTAAFLINRLPTPVLQQQSPLECRLGQIPDYTILKPFGCARYPHLRLYNKHKMEFRSQQCIFLGYSSVQKGYLCENSQGRLFIARNVVFDETTFPANSLASAPQVQSKPVSNLPTAIFSTSRPHNIGSNSSIPPVDNSGSFVTEQPGHASTPHISVPSTSATSEPSTPITAQNPIPETVSSL</sequence>
<dbReference type="Gramene" id="evm.model.04.714">
    <property type="protein sequence ID" value="cds.evm.model.04.714"/>
    <property type="gene ID" value="evm.TU.04.714"/>
</dbReference>
<name>A0A803PIH1_CANSA</name>
<evidence type="ECO:0000256" key="1">
    <source>
        <dbReference type="SAM" id="MobiDB-lite"/>
    </source>
</evidence>
<dbReference type="EMBL" id="UZAU01000366">
    <property type="status" value="NOT_ANNOTATED_CDS"/>
    <property type="molecule type" value="Genomic_DNA"/>
</dbReference>
<dbReference type="AlphaFoldDB" id="A0A803PIH1"/>
<accession>A0A803PIH1</accession>
<feature type="domain" description="Retroviral polymerase SH3-like" evidence="2">
    <location>
        <begin position="345"/>
        <end position="404"/>
    </location>
</feature>
<keyword evidence="4" id="KW-1185">Reference proteome</keyword>
<dbReference type="PANTHER" id="PTHR47481">
    <property type="match status" value="1"/>
</dbReference>
<dbReference type="InterPro" id="IPR057670">
    <property type="entry name" value="SH3_retrovirus"/>
</dbReference>
<dbReference type="Pfam" id="PF25597">
    <property type="entry name" value="SH3_retrovirus"/>
    <property type="match status" value="1"/>
</dbReference>
<reference evidence="3" key="2">
    <citation type="submission" date="2021-03" db="UniProtKB">
        <authorList>
            <consortium name="EnsemblPlants"/>
        </authorList>
    </citation>
    <scope>IDENTIFICATION</scope>
</reference>
<reference evidence="3" key="1">
    <citation type="submission" date="2018-11" db="EMBL/GenBank/DDBJ databases">
        <authorList>
            <person name="Grassa J C."/>
        </authorList>
    </citation>
    <scope>NUCLEOTIDE SEQUENCE [LARGE SCALE GENOMIC DNA]</scope>
</reference>
<evidence type="ECO:0000259" key="2">
    <source>
        <dbReference type="Pfam" id="PF25597"/>
    </source>
</evidence>
<dbReference type="EnsemblPlants" id="evm.model.04.714">
    <property type="protein sequence ID" value="cds.evm.model.04.714"/>
    <property type="gene ID" value="evm.TU.04.714"/>
</dbReference>
<feature type="compositionally biased region" description="Low complexity" evidence="1">
    <location>
        <begin position="461"/>
        <end position="474"/>
    </location>
</feature>
<dbReference type="Proteomes" id="UP000596661">
    <property type="component" value="Chromosome 4"/>
</dbReference>
<feature type="compositionally biased region" description="Polar residues" evidence="1">
    <location>
        <begin position="422"/>
        <end position="449"/>
    </location>
</feature>
<feature type="region of interest" description="Disordered" evidence="1">
    <location>
        <begin position="422"/>
        <end position="488"/>
    </location>
</feature>
<evidence type="ECO:0000313" key="4">
    <source>
        <dbReference type="Proteomes" id="UP000596661"/>
    </source>
</evidence>
<organism evidence="3 4">
    <name type="scientific">Cannabis sativa</name>
    <name type="common">Hemp</name>
    <name type="synonym">Marijuana</name>
    <dbReference type="NCBI Taxonomy" id="3483"/>
    <lineage>
        <taxon>Eukaryota</taxon>
        <taxon>Viridiplantae</taxon>
        <taxon>Streptophyta</taxon>
        <taxon>Embryophyta</taxon>
        <taxon>Tracheophyta</taxon>
        <taxon>Spermatophyta</taxon>
        <taxon>Magnoliopsida</taxon>
        <taxon>eudicotyledons</taxon>
        <taxon>Gunneridae</taxon>
        <taxon>Pentapetalae</taxon>
        <taxon>rosids</taxon>
        <taxon>fabids</taxon>
        <taxon>Rosales</taxon>
        <taxon>Cannabaceae</taxon>
        <taxon>Cannabis</taxon>
    </lineage>
</organism>